<gene>
    <name evidence="3" type="ORF">DFJ65_1549</name>
</gene>
<keyword evidence="4" id="KW-1185">Reference proteome</keyword>
<keyword evidence="1" id="KW-0812">Transmembrane</keyword>
<evidence type="ECO:0000259" key="2">
    <source>
        <dbReference type="SMART" id="SM00858"/>
    </source>
</evidence>
<keyword evidence="3" id="KW-0282">Flagellum</keyword>
<feature type="transmembrane region" description="Helical" evidence="1">
    <location>
        <begin position="25"/>
        <end position="46"/>
    </location>
</feature>
<organism evidence="3 4">
    <name type="scientific">Calidifontibacter indicus</name>
    <dbReference type="NCBI Taxonomy" id="419650"/>
    <lineage>
        <taxon>Bacteria</taxon>
        <taxon>Bacillati</taxon>
        <taxon>Actinomycetota</taxon>
        <taxon>Actinomycetes</taxon>
        <taxon>Micrococcales</taxon>
        <taxon>Dermacoccaceae</taxon>
        <taxon>Calidifontibacter</taxon>
    </lineage>
</organism>
<feature type="domain" description="SAF" evidence="2">
    <location>
        <begin position="50"/>
        <end position="111"/>
    </location>
</feature>
<dbReference type="OrthoDB" id="5192391at2"/>
<evidence type="ECO:0000313" key="3">
    <source>
        <dbReference type="EMBL" id="REF30538.1"/>
    </source>
</evidence>
<sequence>MGETRTADARTAQRLQKPSWKDGRLIAGVLLVVVAMLLGAMTLKHFDSSVQVLRAKHTLLPGDTVSAADVEVVKVRLDGGRKGYFGPPGKPGGTVLREVRAGELVPTSAVGSAAEVKAKSIGVPVSGSQAAALVRGSVVDVWVARRTPGATGTNDFQQPTREVQRATVHRVPSAGSGLGVSTGGDQVYVLVPDVKVATLIESVNGGAKVTLVPAAGSPMKSN</sequence>
<evidence type="ECO:0000313" key="4">
    <source>
        <dbReference type="Proteomes" id="UP000256253"/>
    </source>
</evidence>
<dbReference type="SMART" id="SM00858">
    <property type="entry name" value="SAF"/>
    <property type="match status" value="1"/>
</dbReference>
<dbReference type="Proteomes" id="UP000256253">
    <property type="component" value="Unassembled WGS sequence"/>
</dbReference>
<keyword evidence="1" id="KW-1133">Transmembrane helix</keyword>
<protein>
    <submittedName>
        <fullName evidence="3">Flagellar basal body P-ring formation chaperone FlgA</fullName>
    </submittedName>
</protein>
<comment type="caution">
    <text evidence="3">The sequence shown here is derived from an EMBL/GenBank/DDBJ whole genome shotgun (WGS) entry which is preliminary data.</text>
</comment>
<proteinExistence type="predicted"/>
<dbReference type="RefSeq" id="WP_115922516.1">
    <property type="nucleotide sequence ID" value="NZ_QTUA01000001.1"/>
</dbReference>
<dbReference type="AlphaFoldDB" id="A0A3D9UM55"/>
<evidence type="ECO:0000256" key="1">
    <source>
        <dbReference type="SAM" id="Phobius"/>
    </source>
</evidence>
<name>A0A3D9UM55_9MICO</name>
<keyword evidence="3" id="KW-0966">Cell projection</keyword>
<dbReference type="Pfam" id="PF08666">
    <property type="entry name" value="SAF"/>
    <property type="match status" value="1"/>
</dbReference>
<dbReference type="EMBL" id="QTUA01000001">
    <property type="protein sequence ID" value="REF30538.1"/>
    <property type="molecule type" value="Genomic_DNA"/>
</dbReference>
<reference evidence="3 4" key="1">
    <citation type="submission" date="2018-08" db="EMBL/GenBank/DDBJ databases">
        <title>Sequencing the genomes of 1000 actinobacteria strains.</title>
        <authorList>
            <person name="Klenk H.-P."/>
        </authorList>
    </citation>
    <scope>NUCLEOTIDE SEQUENCE [LARGE SCALE GENOMIC DNA]</scope>
    <source>
        <strain evidence="3 4">DSM 22967</strain>
    </source>
</reference>
<dbReference type="CDD" id="cd11614">
    <property type="entry name" value="SAF_CpaB_FlgA_like"/>
    <property type="match status" value="1"/>
</dbReference>
<keyword evidence="3" id="KW-0969">Cilium</keyword>
<dbReference type="InterPro" id="IPR013974">
    <property type="entry name" value="SAF"/>
</dbReference>
<keyword evidence="1" id="KW-0472">Membrane</keyword>
<accession>A0A3D9UM55</accession>